<dbReference type="Gene3D" id="2.30.110.10">
    <property type="entry name" value="Electron Transport, Fmn-binding Protein, Chain A"/>
    <property type="match status" value="1"/>
</dbReference>
<organism evidence="4 5">
    <name type="scientific">Williamsia limnetica</name>
    <dbReference type="NCBI Taxonomy" id="882452"/>
    <lineage>
        <taxon>Bacteria</taxon>
        <taxon>Bacillati</taxon>
        <taxon>Actinomycetota</taxon>
        <taxon>Actinomycetes</taxon>
        <taxon>Mycobacteriales</taxon>
        <taxon>Nocardiaceae</taxon>
        <taxon>Williamsia</taxon>
    </lineage>
</organism>
<comment type="similarity">
    <text evidence="1">Belongs to the non-flavoprotein flavin reductase family.</text>
</comment>
<dbReference type="SMART" id="SM00903">
    <property type="entry name" value="Flavin_Reduct"/>
    <property type="match status" value="1"/>
</dbReference>
<dbReference type="PANTHER" id="PTHR30466">
    <property type="entry name" value="FLAVIN REDUCTASE"/>
    <property type="match status" value="1"/>
</dbReference>
<proteinExistence type="inferred from homology"/>
<name>A0A318RWY9_WILLI</name>
<evidence type="ECO:0000313" key="4">
    <source>
        <dbReference type="EMBL" id="PYE14386.1"/>
    </source>
</evidence>
<comment type="caution">
    <text evidence="4">The sequence shown here is derived from an EMBL/GenBank/DDBJ whole genome shotgun (WGS) entry which is preliminary data.</text>
</comment>
<dbReference type="Proteomes" id="UP000247591">
    <property type="component" value="Unassembled WGS sequence"/>
</dbReference>
<dbReference type="GO" id="GO:0042602">
    <property type="term" value="F:riboflavin reductase (NADPH) activity"/>
    <property type="evidence" value="ECO:0007669"/>
    <property type="project" value="TreeGrafter"/>
</dbReference>
<dbReference type="EMBL" id="QJSP01000013">
    <property type="protein sequence ID" value="PYE14386.1"/>
    <property type="molecule type" value="Genomic_DNA"/>
</dbReference>
<dbReference type="RefSeq" id="WP_110471572.1">
    <property type="nucleotide sequence ID" value="NZ_QJSP01000013.1"/>
</dbReference>
<reference evidence="4 5" key="1">
    <citation type="submission" date="2018-06" db="EMBL/GenBank/DDBJ databases">
        <title>Genomic Encyclopedia of Type Strains, Phase IV (KMG-IV): sequencing the most valuable type-strain genomes for metagenomic binning, comparative biology and taxonomic classification.</title>
        <authorList>
            <person name="Goeker M."/>
        </authorList>
    </citation>
    <scope>NUCLEOTIDE SEQUENCE [LARGE SCALE GENOMIC DNA]</scope>
    <source>
        <strain evidence="4 5">DSM 45521</strain>
    </source>
</reference>
<evidence type="ECO:0000256" key="1">
    <source>
        <dbReference type="ARBA" id="ARBA00008898"/>
    </source>
</evidence>
<keyword evidence="2" id="KW-0560">Oxidoreductase</keyword>
<sequence>MRDAMTNEVVDTFDSREMRDIMGHFATGVVAITGVDRETDAPVGLAANSFTSVSLDPPLIAFCVARTSSSWPRIRTAERYVVNILSDAQEGVCRSLAARGGDKFANLSWSPSPSGAPVLENGLAWLEVELDAEHDAGDHVIVVSRVRHIHVSEHSPLIFYKGKYGRVEHFPLGDDITTIGV</sequence>
<dbReference type="AlphaFoldDB" id="A0A318RWY9"/>
<dbReference type="Pfam" id="PF01613">
    <property type="entry name" value="Flavin_Reduct"/>
    <property type="match status" value="1"/>
</dbReference>
<dbReference type="InterPro" id="IPR012349">
    <property type="entry name" value="Split_barrel_FMN-bd"/>
</dbReference>
<accession>A0A318RWY9</accession>
<dbReference type="SUPFAM" id="SSF50475">
    <property type="entry name" value="FMN-binding split barrel"/>
    <property type="match status" value="1"/>
</dbReference>
<evidence type="ECO:0000259" key="3">
    <source>
        <dbReference type="SMART" id="SM00903"/>
    </source>
</evidence>
<dbReference type="OrthoDB" id="9792858at2"/>
<dbReference type="InterPro" id="IPR002563">
    <property type="entry name" value="Flavin_Rdtase-like_dom"/>
</dbReference>
<dbReference type="GO" id="GO:0010181">
    <property type="term" value="F:FMN binding"/>
    <property type="evidence" value="ECO:0007669"/>
    <property type="project" value="InterPro"/>
</dbReference>
<dbReference type="PANTHER" id="PTHR30466:SF11">
    <property type="entry name" value="FLAVIN-DEPENDENT MONOOXYGENASE, REDUCTASE SUBUNIT HSAB"/>
    <property type="match status" value="1"/>
</dbReference>
<gene>
    <name evidence="4" type="ORF">DFR67_113180</name>
</gene>
<dbReference type="InterPro" id="IPR050268">
    <property type="entry name" value="NADH-dep_flavin_reductase"/>
</dbReference>
<feature type="domain" description="Flavin reductase like" evidence="3">
    <location>
        <begin position="22"/>
        <end position="166"/>
    </location>
</feature>
<protein>
    <submittedName>
        <fullName evidence="4">Flavin reductase (DIM6/NTAB) family NADH-FMN oxidoreductase RutF</fullName>
    </submittedName>
</protein>
<evidence type="ECO:0000313" key="5">
    <source>
        <dbReference type="Proteomes" id="UP000247591"/>
    </source>
</evidence>
<evidence type="ECO:0000256" key="2">
    <source>
        <dbReference type="ARBA" id="ARBA00023002"/>
    </source>
</evidence>
<keyword evidence="5" id="KW-1185">Reference proteome</keyword>